<evidence type="ECO:0000313" key="3">
    <source>
        <dbReference type="EMBL" id="MDR0188772.1"/>
    </source>
</evidence>
<dbReference type="PANTHER" id="PTHR10366">
    <property type="entry name" value="NAD DEPENDENT EPIMERASE/DEHYDRATASE"/>
    <property type="match status" value="1"/>
</dbReference>
<dbReference type="Proteomes" id="UP001224477">
    <property type="component" value="Unassembled WGS sequence"/>
</dbReference>
<gene>
    <name evidence="3" type="ORF">RCO22_07455</name>
</gene>
<dbReference type="Gene3D" id="3.40.50.720">
    <property type="entry name" value="NAD(P)-binding Rossmann-like Domain"/>
    <property type="match status" value="1"/>
</dbReference>
<dbReference type="InterPro" id="IPR001509">
    <property type="entry name" value="Epimerase_deHydtase"/>
</dbReference>
<dbReference type="InterPro" id="IPR050425">
    <property type="entry name" value="NAD(P)_dehydrat-like"/>
</dbReference>
<keyword evidence="1" id="KW-0560">Oxidoreductase</keyword>
<comment type="caution">
    <text evidence="3">The sequence shown here is derived from an EMBL/GenBank/DDBJ whole genome shotgun (WGS) entry which is preliminary data.</text>
</comment>
<reference evidence="3 4" key="1">
    <citation type="journal article" date="2023" name="Microbiol. Resour. Announc.">
        <title>Whole-genome sequence of Pseudomonas yamanorum OLsAu1 isolated from the edible ectomycorrhizal mushroom Lactarius sp. section Deliciosi.</title>
        <authorList>
            <person name="Ramirez-Mendoza R."/>
            <person name="Angeles-Argaiz R.E."/>
            <person name="Hernandez-Oaxaca D."/>
            <person name="Aguirre-Beltran L."/>
            <person name="Almaraz-Suarez J."/>
            <person name="Perez-Moreno J."/>
        </authorList>
    </citation>
    <scope>NUCLEOTIDE SEQUENCE [LARGE SCALE GENOMIC DNA]</scope>
    <source>
        <strain evidence="3 4">OLsAu1</strain>
    </source>
</reference>
<keyword evidence="4" id="KW-1185">Reference proteome</keyword>
<feature type="domain" description="NAD-dependent epimerase/dehydratase" evidence="2">
    <location>
        <begin position="3"/>
        <end position="227"/>
    </location>
</feature>
<name>A0ABU1CND4_9PSED</name>
<dbReference type="SUPFAM" id="SSF51735">
    <property type="entry name" value="NAD(P)-binding Rossmann-fold domains"/>
    <property type="match status" value="1"/>
</dbReference>
<protein>
    <submittedName>
        <fullName evidence="3">NAD-dependent epimerase/dehydratase family protein</fullName>
    </submittedName>
</protein>
<dbReference type="InterPro" id="IPR036291">
    <property type="entry name" value="NAD(P)-bd_dom_sf"/>
</dbReference>
<proteinExistence type="predicted"/>
<organism evidence="3 4">
    <name type="scientific">Pseudomonas yamanorum</name>
    <dbReference type="NCBI Taxonomy" id="515393"/>
    <lineage>
        <taxon>Bacteria</taxon>
        <taxon>Pseudomonadati</taxon>
        <taxon>Pseudomonadota</taxon>
        <taxon>Gammaproteobacteria</taxon>
        <taxon>Pseudomonadales</taxon>
        <taxon>Pseudomonadaceae</taxon>
        <taxon>Pseudomonas</taxon>
    </lineage>
</organism>
<dbReference type="Pfam" id="PF01370">
    <property type="entry name" value="Epimerase"/>
    <property type="match status" value="1"/>
</dbReference>
<dbReference type="RefSeq" id="WP_309254553.1">
    <property type="nucleotide sequence ID" value="NZ_JAVGXC010000005.1"/>
</dbReference>
<dbReference type="EMBL" id="JAVGXC010000005">
    <property type="protein sequence ID" value="MDR0188772.1"/>
    <property type="molecule type" value="Genomic_DNA"/>
</dbReference>
<accession>A0ABU1CND4</accession>
<evidence type="ECO:0000256" key="1">
    <source>
        <dbReference type="ARBA" id="ARBA00023002"/>
    </source>
</evidence>
<sequence length="333" mass="36661">MSVCVTGGTGFIGSPLCALLLSQGETLRMLSRKVQPVLPGREVFAGDLLQSDEALLDFVDGCSTLYHCAGEIKNTGLMYDLHVRGTANLLKAVSEKIKLTGKPFHWVQLSSTGAYGKREVSKHDAAVSIDESYSPAPVGEYEVTKTISDELVISFAKIEPLFTYTILRPSIVVGAHMPNQSFFQLSAMVRKGLFFYIGSKQALSTYVHVDDVVRALVMCATDTRAKGQIFILSNDCLLSEVIESMADTYKVPKPKLRAPEGMLRLLVKLTSPFLRLPLTDERIDELVKRVGYSSAKIERTVGFEFQSSIPQAMYELLSQFISESNSKAVVNND</sequence>
<dbReference type="PANTHER" id="PTHR10366:SF624">
    <property type="entry name" value="NAD(P)-BINDING ROSSMANN-FOLD SUPERFAMILY PROTEIN"/>
    <property type="match status" value="1"/>
</dbReference>
<evidence type="ECO:0000259" key="2">
    <source>
        <dbReference type="Pfam" id="PF01370"/>
    </source>
</evidence>
<evidence type="ECO:0000313" key="4">
    <source>
        <dbReference type="Proteomes" id="UP001224477"/>
    </source>
</evidence>